<organism evidence="2 3">
    <name type="scientific">Monosiga brevicollis</name>
    <name type="common">Choanoflagellate</name>
    <dbReference type="NCBI Taxonomy" id="81824"/>
    <lineage>
        <taxon>Eukaryota</taxon>
        <taxon>Choanoflagellata</taxon>
        <taxon>Craspedida</taxon>
        <taxon>Salpingoecidae</taxon>
        <taxon>Monosiga</taxon>
    </lineage>
</organism>
<dbReference type="KEGG" id="mbr:MONBRDRAFT_25424"/>
<sequence>MGPTGQPVLGRMTATVVLVALLAVVGVGAEATTGGETTAVVEGFMQWSQDQGLVWHPEVEVTSTHAASGGDDGYLGPQRGLKAAAALGEGTVVLSVPLRSLITAEHALLDVETGRLWDALYELSDLDIFTGFLAHLLYNPHATQDPWAPYLAILPSTDPGLLELSADEIRPYTAMPIVAALQARNYSLSMSMTDIVKMAATMAPTGGDAVAWIAQNMTWSQFAHAHFLLRSRSHRVAIRDAMAEWQHAMALVPGADLINTDMDPALLNVVCRTTDEGEGVNANFVCETTRDLDAGEELLAQYTSRAASRTNTKLLLDYGFVATNNPDDALILEVPPIPAGLSQLFKRLGFQRNMAALPRLEQPYQVQDLQLMLYFAVLEAAMTDHTLANAPVGAVQIKLEQGTHRLRGLAKMILFLEEQKEKYEAIRAIKPTTTAQQGLFDLADQEYELLVRAVHHASTLLEVMENNQL</sequence>
<dbReference type="InParanoid" id="A9UZD7"/>
<feature type="chain" id="PRO_5002742483" description="SET domain-containing protein" evidence="1">
    <location>
        <begin position="30"/>
        <end position="469"/>
    </location>
</feature>
<dbReference type="InterPro" id="IPR046341">
    <property type="entry name" value="SET_dom_sf"/>
</dbReference>
<dbReference type="Proteomes" id="UP000001357">
    <property type="component" value="Unassembled WGS sequence"/>
</dbReference>
<reference evidence="2 3" key="1">
    <citation type="journal article" date="2008" name="Nature">
        <title>The genome of the choanoflagellate Monosiga brevicollis and the origin of metazoans.</title>
        <authorList>
            <consortium name="JGI Sequencing"/>
            <person name="King N."/>
            <person name="Westbrook M.J."/>
            <person name="Young S.L."/>
            <person name="Kuo A."/>
            <person name="Abedin M."/>
            <person name="Chapman J."/>
            <person name="Fairclough S."/>
            <person name="Hellsten U."/>
            <person name="Isogai Y."/>
            <person name="Letunic I."/>
            <person name="Marr M."/>
            <person name="Pincus D."/>
            <person name="Putnam N."/>
            <person name="Rokas A."/>
            <person name="Wright K.J."/>
            <person name="Zuzow R."/>
            <person name="Dirks W."/>
            <person name="Good M."/>
            <person name="Goodstein D."/>
            <person name="Lemons D."/>
            <person name="Li W."/>
            <person name="Lyons J.B."/>
            <person name="Morris A."/>
            <person name="Nichols S."/>
            <person name="Richter D.J."/>
            <person name="Salamov A."/>
            <person name="Bork P."/>
            <person name="Lim W.A."/>
            <person name="Manning G."/>
            <person name="Miller W.T."/>
            <person name="McGinnis W."/>
            <person name="Shapiro H."/>
            <person name="Tjian R."/>
            <person name="Grigoriev I.V."/>
            <person name="Rokhsar D."/>
        </authorList>
    </citation>
    <scope>NUCLEOTIDE SEQUENCE [LARGE SCALE GENOMIC DNA]</scope>
    <source>
        <strain evidence="3">MX1 / ATCC 50154</strain>
    </source>
</reference>
<keyword evidence="3" id="KW-1185">Reference proteome</keyword>
<dbReference type="OMA" id="HFREYEP"/>
<proteinExistence type="predicted"/>
<keyword evidence="1" id="KW-0732">Signal</keyword>
<dbReference type="PANTHER" id="PTHR13271:SF152">
    <property type="entry name" value="UBIQUITIN-LIKE DOMAIN-CONTAINING PROTEIN"/>
    <property type="match status" value="1"/>
</dbReference>
<dbReference type="PANTHER" id="PTHR13271">
    <property type="entry name" value="UNCHARACTERIZED PUTATIVE METHYLTRANSFERASE"/>
    <property type="match status" value="1"/>
</dbReference>
<dbReference type="InterPro" id="IPR050600">
    <property type="entry name" value="SETD3_SETD6_MTase"/>
</dbReference>
<dbReference type="GO" id="GO:0016279">
    <property type="term" value="F:protein-lysine N-methyltransferase activity"/>
    <property type="evidence" value="ECO:0000318"/>
    <property type="project" value="GO_Central"/>
</dbReference>
<evidence type="ECO:0000256" key="1">
    <source>
        <dbReference type="SAM" id="SignalP"/>
    </source>
</evidence>
<dbReference type="EMBL" id="CH991551">
    <property type="protein sequence ID" value="EDQ89350.1"/>
    <property type="molecule type" value="Genomic_DNA"/>
</dbReference>
<evidence type="ECO:0000313" key="2">
    <source>
        <dbReference type="EMBL" id="EDQ89350.1"/>
    </source>
</evidence>
<dbReference type="eggNOG" id="KOG1337">
    <property type="taxonomic scope" value="Eukaryota"/>
</dbReference>
<gene>
    <name evidence="2" type="ORF">MONBRDRAFT_25424</name>
</gene>
<evidence type="ECO:0000313" key="3">
    <source>
        <dbReference type="Proteomes" id="UP000001357"/>
    </source>
</evidence>
<dbReference type="GeneID" id="5891028"/>
<dbReference type="Gene3D" id="3.90.1410.10">
    <property type="entry name" value="set domain protein methyltransferase, domain 1"/>
    <property type="match status" value="1"/>
</dbReference>
<dbReference type="SUPFAM" id="SSF82199">
    <property type="entry name" value="SET domain"/>
    <property type="match status" value="1"/>
</dbReference>
<dbReference type="CDD" id="cd10527">
    <property type="entry name" value="SET_LSMT"/>
    <property type="match status" value="1"/>
</dbReference>
<protein>
    <recommendedName>
        <fullName evidence="4">SET domain-containing protein</fullName>
    </recommendedName>
</protein>
<name>A9UZD7_MONBE</name>
<dbReference type="AlphaFoldDB" id="A9UZD7"/>
<dbReference type="STRING" id="81824.A9UZD7"/>
<evidence type="ECO:0008006" key="4">
    <source>
        <dbReference type="Google" id="ProtNLM"/>
    </source>
</evidence>
<accession>A9UZD7</accession>
<feature type="signal peptide" evidence="1">
    <location>
        <begin position="1"/>
        <end position="29"/>
    </location>
</feature>
<dbReference type="RefSeq" id="XP_001745926.1">
    <property type="nucleotide sequence ID" value="XM_001745874.1"/>
</dbReference>